<dbReference type="SUPFAM" id="SSF48452">
    <property type="entry name" value="TPR-like"/>
    <property type="match status" value="2"/>
</dbReference>
<accession>A0A0G0ADJ7</accession>
<dbReference type="SMART" id="SM00028">
    <property type="entry name" value="TPR"/>
    <property type="match status" value="4"/>
</dbReference>
<comment type="caution">
    <text evidence="2">The sequence shown here is derived from an EMBL/GenBank/DDBJ whole genome shotgun (WGS) entry which is preliminary data.</text>
</comment>
<name>A0A0G0ADJ7_9BACT</name>
<dbReference type="InterPro" id="IPR019734">
    <property type="entry name" value="TPR_rpt"/>
</dbReference>
<dbReference type="EMBL" id="LBPI01000013">
    <property type="protein sequence ID" value="KKP54668.1"/>
    <property type="molecule type" value="Genomic_DNA"/>
</dbReference>
<evidence type="ECO:0000313" key="2">
    <source>
        <dbReference type="EMBL" id="KKP54668.1"/>
    </source>
</evidence>
<dbReference type="Gene3D" id="1.25.40.10">
    <property type="entry name" value="Tetratricopeptide repeat domain"/>
    <property type="match status" value="3"/>
</dbReference>
<protein>
    <submittedName>
        <fullName evidence="2">Tetratricopeptide TPR_2 repeat-containing protein</fullName>
    </submittedName>
</protein>
<dbReference type="Proteomes" id="UP000034488">
    <property type="component" value="Unassembled WGS sequence"/>
</dbReference>
<dbReference type="InterPro" id="IPR011990">
    <property type="entry name" value="TPR-like_helical_dom_sf"/>
</dbReference>
<dbReference type="PROSITE" id="PS51257">
    <property type="entry name" value="PROKAR_LIPOPROTEIN"/>
    <property type="match status" value="1"/>
</dbReference>
<feature type="signal peptide" evidence="1">
    <location>
        <begin position="1"/>
        <end position="22"/>
    </location>
</feature>
<organism evidence="2 3">
    <name type="scientific">candidate division WS6 bacterium GW2011_GWB1_33_6</name>
    <dbReference type="NCBI Taxonomy" id="1619088"/>
    <lineage>
        <taxon>Bacteria</taxon>
        <taxon>Candidatus Dojkabacteria</taxon>
    </lineage>
</organism>
<sequence length="476" mass="55078">MKNITRIILLTSILFLSSFLLSGCTPSEETVGKYNKLVNEADLLIEGKEYSSAMEKLNSASELIPERVDSFNRMIEILVLKNRLEDATIVIEESAQKVSDSDKANLYLLVGNAHYDLKNYSKALYNYELAKGFLQSNDEISLGIAKVYLQQNRIEDSKKILDNGYEGSIGIEVKLLLSYIQSLSDIEKAKDLIKDVQPDEEWKGMYASWKETLDSLDDDELFNSAKLSEGYMFGGYPSLVVTLLEPKKTEMIEYIDGIYMLGKAYYELEEYQKSIDVLSNATSVSDLNQYIYWVLARDSYMLDDVNKAFTYYESAISFAGDKADARLYQEYLDLMFENNLLSKGAETMRKAERIFDSTWVEIYYMNLYALTKENESFEYHMNKVDMNTIEDRYKGDYLYSKGKYLIENSEFDEAKRTLDIFWDLDKYDPRYNLLFAQLSFEEGNLKDARTYANKSIEYDLDREVTDEAQKLLATVE</sequence>
<evidence type="ECO:0000313" key="3">
    <source>
        <dbReference type="Proteomes" id="UP000034488"/>
    </source>
</evidence>
<dbReference type="AlphaFoldDB" id="A0A0G0ADJ7"/>
<evidence type="ECO:0000256" key="1">
    <source>
        <dbReference type="SAM" id="SignalP"/>
    </source>
</evidence>
<gene>
    <name evidence="2" type="ORF">UR47_C0013G0048</name>
</gene>
<feature type="chain" id="PRO_5002530905" evidence="1">
    <location>
        <begin position="23"/>
        <end position="476"/>
    </location>
</feature>
<reference evidence="2 3" key="1">
    <citation type="journal article" date="2015" name="Nature">
        <title>rRNA introns, odd ribosomes, and small enigmatic genomes across a large radiation of phyla.</title>
        <authorList>
            <person name="Brown C.T."/>
            <person name="Hug L.A."/>
            <person name="Thomas B.C."/>
            <person name="Sharon I."/>
            <person name="Castelle C.J."/>
            <person name="Singh A."/>
            <person name="Wilkins M.J."/>
            <person name="Williams K.H."/>
            <person name="Banfield J.F."/>
        </authorList>
    </citation>
    <scope>NUCLEOTIDE SEQUENCE [LARGE SCALE GENOMIC DNA]</scope>
</reference>
<keyword evidence="1" id="KW-0732">Signal</keyword>
<proteinExistence type="predicted"/>